<evidence type="ECO:0000256" key="3">
    <source>
        <dbReference type="RuleBase" id="RU362118"/>
    </source>
</evidence>
<keyword evidence="4" id="KW-0808">Transferase</keyword>
<protein>
    <submittedName>
        <fullName evidence="4">Pyridoxal phosphate-dependent transferase</fullName>
    </submittedName>
</protein>
<dbReference type="GO" id="GO:0019346">
    <property type="term" value="P:transsulfuration"/>
    <property type="evidence" value="ECO:0007669"/>
    <property type="project" value="InterPro"/>
</dbReference>
<dbReference type="InterPro" id="IPR015422">
    <property type="entry name" value="PyrdxlP-dep_Trfase_small"/>
</dbReference>
<dbReference type="Gene3D" id="3.90.1150.10">
    <property type="entry name" value="Aspartate Aminotransferase, domain 1"/>
    <property type="match status" value="1"/>
</dbReference>
<proteinExistence type="inferred from homology"/>
<evidence type="ECO:0000313" key="4">
    <source>
        <dbReference type="EMBL" id="KAE8389057.1"/>
    </source>
</evidence>
<dbReference type="PANTHER" id="PTHR42699">
    <property type="match status" value="1"/>
</dbReference>
<dbReference type="GO" id="GO:0030170">
    <property type="term" value="F:pyridoxal phosphate binding"/>
    <property type="evidence" value="ECO:0007669"/>
    <property type="project" value="InterPro"/>
</dbReference>
<comment type="similarity">
    <text evidence="3">Belongs to the trans-sulfuration enzymes family.</text>
</comment>
<name>A0A5N7C5R3_PETAA</name>
<accession>A0A5N7C5R3</accession>
<evidence type="ECO:0000256" key="2">
    <source>
        <dbReference type="ARBA" id="ARBA00022898"/>
    </source>
</evidence>
<evidence type="ECO:0000256" key="1">
    <source>
        <dbReference type="ARBA" id="ARBA00001933"/>
    </source>
</evidence>
<dbReference type="PANTHER" id="PTHR42699:SF1">
    <property type="entry name" value="CYSTATHIONINE GAMMA-SYNTHASE-RELATED"/>
    <property type="match status" value="1"/>
</dbReference>
<dbReference type="Gene3D" id="3.40.640.10">
    <property type="entry name" value="Type I PLP-dependent aspartate aminotransferase-like (Major domain)"/>
    <property type="match status" value="1"/>
</dbReference>
<sequence>MGEFLTISKGEHLAANSVPPVPRALPLGEPNIYPRWLPYAVSNSLPTWESVLGVANKESWVIEKIQCGYPRFHINKPVKGILEAIRARLKLSDSVKCMVFPSSRAARDCAAVLTEATMDGNDFIECAHFFASPRLNLGSEYAYWARFSAVVYPSDLSNIAMGFWRDFGDGISPRHAAFCLELFDYLDSDSTHPILRTPAPRKHDQTELQREANCFESALSNMFHVKSSIAHHVRPHQLQAAPLTTDDIFIYPTGMAAISAANRALLSLKPKSDVVLYGWLYVETVNVLRRSPWGQKISYHLGRDQDLDELEGALLAGQHITALFCELPNNIKLASFNLRRIWSLAQKYNFVVVCDATVGNLINIDILPLVDILTLSLTKAFSGVSNVTGGGIVLNPSSPRHGQLKDMLASQYEDRYFPLDLATLKHNCVDLAARVHTYNANTLPVVNLLKDHPCIACIYYPSLGPTAHYYESYRRKGGGYGNVLSVIFHSPDSAVVFYDALDVCKGPSIGTNFTLAIPFAWLSQYREKDNLEKYGVPRHIIRLSIGLEDVDQICKTVRRALEKVEQLGHDKQGLPE</sequence>
<organism evidence="4">
    <name type="scientific">Petromyces alliaceus</name>
    <name type="common">Aspergillus alliaceus</name>
    <dbReference type="NCBI Taxonomy" id="209559"/>
    <lineage>
        <taxon>Eukaryota</taxon>
        <taxon>Fungi</taxon>
        <taxon>Dikarya</taxon>
        <taxon>Ascomycota</taxon>
        <taxon>Pezizomycotina</taxon>
        <taxon>Eurotiomycetes</taxon>
        <taxon>Eurotiomycetidae</taxon>
        <taxon>Eurotiales</taxon>
        <taxon>Aspergillaceae</taxon>
        <taxon>Aspergillus</taxon>
        <taxon>Aspergillus subgen. Circumdati</taxon>
    </lineage>
</organism>
<dbReference type="InterPro" id="IPR051750">
    <property type="entry name" value="Trans-sulfuration_enzymes"/>
</dbReference>
<dbReference type="EMBL" id="ML735270">
    <property type="protein sequence ID" value="KAE8389057.1"/>
    <property type="molecule type" value="Genomic_DNA"/>
</dbReference>
<reference evidence="4" key="1">
    <citation type="submission" date="2019-04" db="EMBL/GenBank/DDBJ databases">
        <title>Friends and foes A comparative genomics studyof 23 Aspergillus species from section Flavi.</title>
        <authorList>
            <consortium name="DOE Joint Genome Institute"/>
            <person name="Kjaerbolling I."/>
            <person name="Vesth T."/>
            <person name="Frisvad J.C."/>
            <person name="Nybo J.L."/>
            <person name="Theobald S."/>
            <person name="Kildgaard S."/>
            <person name="Isbrandt T."/>
            <person name="Kuo A."/>
            <person name="Sato A."/>
            <person name="Lyhne E.K."/>
            <person name="Kogle M.E."/>
            <person name="Wiebenga A."/>
            <person name="Kun R.S."/>
            <person name="Lubbers R.J."/>
            <person name="Makela M.R."/>
            <person name="Barry K."/>
            <person name="Chovatia M."/>
            <person name="Clum A."/>
            <person name="Daum C."/>
            <person name="Haridas S."/>
            <person name="He G."/>
            <person name="LaButti K."/>
            <person name="Lipzen A."/>
            <person name="Mondo S."/>
            <person name="Riley R."/>
            <person name="Salamov A."/>
            <person name="Simmons B.A."/>
            <person name="Magnuson J.K."/>
            <person name="Henrissat B."/>
            <person name="Mortensen U.H."/>
            <person name="Larsen T.O."/>
            <person name="Devries R.P."/>
            <person name="Grigoriev I.V."/>
            <person name="Machida M."/>
            <person name="Baker S.E."/>
            <person name="Andersen M.R."/>
        </authorList>
    </citation>
    <scope>NUCLEOTIDE SEQUENCE [LARGE SCALE GENOMIC DNA]</scope>
    <source>
        <strain evidence="4">IBT 14317</strain>
    </source>
</reference>
<comment type="cofactor">
    <cofactor evidence="1 3">
        <name>pyridoxal 5'-phosphate</name>
        <dbReference type="ChEBI" id="CHEBI:597326"/>
    </cofactor>
</comment>
<dbReference type="GO" id="GO:0003962">
    <property type="term" value="F:cystathionine gamma-synthase activity"/>
    <property type="evidence" value="ECO:0007669"/>
    <property type="project" value="TreeGrafter"/>
</dbReference>
<dbReference type="SUPFAM" id="SSF53383">
    <property type="entry name" value="PLP-dependent transferases"/>
    <property type="match status" value="1"/>
</dbReference>
<dbReference type="Proteomes" id="UP000326877">
    <property type="component" value="Unassembled WGS sequence"/>
</dbReference>
<dbReference type="InterPro" id="IPR015421">
    <property type="entry name" value="PyrdxlP-dep_Trfase_major"/>
</dbReference>
<keyword evidence="2 3" id="KW-0663">Pyridoxal phosphate</keyword>
<dbReference type="Pfam" id="PF01053">
    <property type="entry name" value="Cys_Met_Meta_PP"/>
    <property type="match status" value="1"/>
</dbReference>
<gene>
    <name evidence="4" type="ORF">BDV23DRAFT_173369</name>
</gene>
<dbReference type="InterPro" id="IPR015424">
    <property type="entry name" value="PyrdxlP-dep_Trfase"/>
</dbReference>
<dbReference type="OrthoDB" id="10047078at2759"/>
<dbReference type="InterPro" id="IPR000277">
    <property type="entry name" value="Cys/Met-Metab_PyrdxlP-dep_enz"/>
</dbReference>
<dbReference type="AlphaFoldDB" id="A0A5N7C5R3"/>